<organism evidence="3">
    <name type="scientific">marine sediment metagenome</name>
    <dbReference type="NCBI Taxonomy" id="412755"/>
    <lineage>
        <taxon>unclassified sequences</taxon>
        <taxon>metagenomes</taxon>
        <taxon>ecological metagenomes</taxon>
    </lineage>
</organism>
<dbReference type="EMBL" id="BARS01058982">
    <property type="protein sequence ID" value="GAG42335.1"/>
    <property type="molecule type" value="Genomic_DNA"/>
</dbReference>
<dbReference type="SUPFAM" id="SSF47203">
    <property type="entry name" value="Acyl-CoA dehydrogenase C-terminal domain-like"/>
    <property type="match status" value="1"/>
</dbReference>
<feature type="domain" description="Acyl-CoA dehydrogenase/oxidase C-terminal" evidence="2">
    <location>
        <begin position="2"/>
        <end position="55"/>
    </location>
</feature>
<name>X0XGT5_9ZZZZ</name>
<feature type="non-terminal residue" evidence="3">
    <location>
        <position position="1"/>
    </location>
</feature>
<accession>X0XGT5</accession>
<dbReference type="Gene3D" id="1.20.140.10">
    <property type="entry name" value="Butyryl-CoA Dehydrogenase, subunit A, domain 3"/>
    <property type="match status" value="1"/>
</dbReference>
<evidence type="ECO:0000259" key="2">
    <source>
        <dbReference type="Pfam" id="PF00441"/>
    </source>
</evidence>
<evidence type="ECO:0000313" key="3">
    <source>
        <dbReference type="EMBL" id="GAG42335.1"/>
    </source>
</evidence>
<dbReference type="Pfam" id="PF00441">
    <property type="entry name" value="Acyl-CoA_dh_1"/>
    <property type="match status" value="1"/>
</dbReference>
<evidence type="ECO:0000256" key="1">
    <source>
        <dbReference type="ARBA" id="ARBA00022630"/>
    </source>
</evidence>
<protein>
    <recommendedName>
        <fullName evidence="2">Acyl-CoA dehydrogenase/oxidase C-terminal domain-containing protein</fullName>
    </recommendedName>
</protein>
<reference evidence="3" key="1">
    <citation type="journal article" date="2014" name="Front. Microbiol.">
        <title>High frequency of phylogenetically diverse reductive dehalogenase-homologous genes in deep subseafloor sedimentary metagenomes.</title>
        <authorList>
            <person name="Kawai M."/>
            <person name="Futagami T."/>
            <person name="Toyoda A."/>
            <person name="Takaki Y."/>
            <person name="Nishi S."/>
            <person name="Hori S."/>
            <person name="Arai W."/>
            <person name="Tsubouchi T."/>
            <person name="Morono Y."/>
            <person name="Uchiyama I."/>
            <person name="Ito T."/>
            <person name="Fujiyama A."/>
            <person name="Inagaki F."/>
            <person name="Takami H."/>
        </authorList>
    </citation>
    <scope>NUCLEOTIDE SEQUENCE</scope>
    <source>
        <strain evidence="3">Expedition CK06-06</strain>
    </source>
</reference>
<dbReference type="GO" id="GO:0016627">
    <property type="term" value="F:oxidoreductase activity, acting on the CH-CH group of donors"/>
    <property type="evidence" value="ECO:0007669"/>
    <property type="project" value="InterPro"/>
</dbReference>
<keyword evidence="1" id="KW-0285">Flavoprotein</keyword>
<proteinExistence type="predicted"/>
<gene>
    <name evidence="3" type="ORF">S01H1_85714</name>
</gene>
<dbReference type="InterPro" id="IPR036250">
    <property type="entry name" value="AcylCo_DH-like_C"/>
</dbReference>
<sequence length="63" mass="6897">FSVEVSVQAIKDMMVIIGHPGYSTEHPISMRLRDVLGYQLGDGTPQIQKMIIARLMIGKAVVG</sequence>
<dbReference type="InterPro" id="IPR009075">
    <property type="entry name" value="AcylCo_DH/oxidase_C"/>
</dbReference>
<comment type="caution">
    <text evidence="3">The sequence shown here is derived from an EMBL/GenBank/DDBJ whole genome shotgun (WGS) entry which is preliminary data.</text>
</comment>
<dbReference type="AlphaFoldDB" id="X0XGT5"/>